<dbReference type="EMBL" id="OV725082">
    <property type="protein sequence ID" value="CAH1405337.1"/>
    <property type="molecule type" value="Genomic_DNA"/>
</dbReference>
<evidence type="ECO:0000313" key="1">
    <source>
        <dbReference type="EMBL" id="CAH1405337.1"/>
    </source>
</evidence>
<gene>
    <name evidence="1" type="ORF">NEZAVI_LOCUS13571</name>
</gene>
<accession>A0A9P0HPA6</accession>
<dbReference type="AlphaFoldDB" id="A0A9P0HPA6"/>
<proteinExistence type="predicted"/>
<protein>
    <submittedName>
        <fullName evidence="1">Uncharacterized protein</fullName>
    </submittedName>
</protein>
<dbReference type="Proteomes" id="UP001152798">
    <property type="component" value="Chromosome 6"/>
</dbReference>
<keyword evidence="2" id="KW-1185">Reference proteome</keyword>
<organism evidence="1 2">
    <name type="scientific">Nezara viridula</name>
    <name type="common">Southern green stink bug</name>
    <name type="synonym">Cimex viridulus</name>
    <dbReference type="NCBI Taxonomy" id="85310"/>
    <lineage>
        <taxon>Eukaryota</taxon>
        <taxon>Metazoa</taxon>
        <taxon>Ecdysozoa</taxon>
        <taxon>Arthropoda</taxon>
        <taxon>Hexapoda</taxon>
        <taxon>Insecta</taxon>
        <taxon>Pterygota</taxon>
        <taxon>Neoptera</taxon>
        <taxon>Paraneoptera</taxon>
        <taxon>Hemiptera</taxon>
        <taxon>Heteroptera</taxon>
        <taxon>Panheteroptera</taxon>
        <taxon>Pentatomomorpha</taxon>
        <taxon>Pentatomoidea</taxon>
        <taxon>Pentatomidae</taxon>
        <taxon>Pentatominae</taxon>
        <taxon>Nezara</taxon>
    </lineage>
</organism>
<sequence>MLTPAPELGAVESPEGVEHVTGRTKQTKFWKLQEARQKGSKGRGHSFIENALSIKYHPVACVTAPTRLNSFRGQQNHDGETESLGKTVVHLTPFKRITHSDITFISDDTTERYITKINANVMEQRHFMFYIIPATGSPSLLTSASFQRRTSDGRLPVLLGSSSIKVFLMRRSFPARHVLNRYVYVLLASSAFFRH</sequence>
<evidence type="ECO:0000313" key="2">
    <source>
        <dbReference type="Proteomes" id="UP001152798"/>
    </source>
</evidence>
<reference evidence="1" key="1">
    <citation type="submission" date="2022-01" db="EMBL/GenBank/DDBJ databases">
        <authorList>
            <person name="King R."/>
        </authorList>
    </citation>
    <scope>NUCLEOTIDE SEQUENCE</scope>
</reference>
<name>A0A9P0HPA6_NEZVI</name>